<evidence type="ECO:0000256" key="2">
    <source>
        <dbReference type="ARBA" id="ARBA00022723"/>
    </source>
</evidence>
<dbReference type="GO" id="GO:0000209">
    <property type="term" value="P:protein polyubiquitination"/>
    <property type="evidence" value="ECO:0007669"/>
    <property type="project" value="InterPro"/>
</dbReference>
<dbReference type="InterPro" id="IPR045072">
    <property type="entry name" value="MKRN-like"/>
</dbReference>
<keyword evidence="3" id="KW-0863">Zinc-finger</keyword>
<gene>
    <name evidence="5" type="primary">AVEN_81626_1</name>
    <name evidence="5" type="ORF">CEXT_142361</name>
</gene>
<sequence length="128" mass="14819">MRFSGLRDMQKAVLQKKSFCERRFGLIENCFHVFCLTCIRQHREKMLKKLLSKKNESGLITPTPVVCPVCKVESRSIASSNTWIKDEARKAWYFAAFEKEMSNMSCPWIKVGQGVCLCEICSRSQIKM</sequence>
<keyword evidence="6" id="KW-1185">Reference proteome</keyword>
<evidence type="ECO:0000313" key="6">
    <source>
        <dbReference type="Proteomes" id="UP001054945"/>
    </source>
</evidence>
<accession>A0AAV4VEI2</accession>
<dbReference type="Gene3D" id="3.30.40.10">
    <property type="entry name" value="Zinc/RING finger domain, C3HC4 (zinc finger)"/>
    <property type="match status" value="1"/>
</dbReference>
<comment type="caution">
    <text evidence="5">The sequence shown here is derived from an EMBL/GenBank/DDBJ whole genome shotgun (WGS) entry which is preliminary data.</text>
</comment>
<dbReference type="GO" id="GO:0061630">
    <property type="term" value="F:ubiquitin protein ligase activity"/>
    <property type="evidence" value="ECO:0007669"/>
    <property type="project" value="InterPro"/>
</dbReference>
<dbReference type="EMBL" id="BPLR01014369">
    <property type="protein sequence ID" value="GIY68375.1"/>
    <property type="molecule type" value="Genomic_DNA"/>
</dbReference>
<dbReference type="InterPro" id="IPR017907">
    <property type="entry name" value="Znf_RING_CS"/>
</dbReference>
<dbReference type="PROSITE" id="PS00518">
    <property type="entry name" value="ZF_RING_1"/>
    <property type="match status" value="1"/>
</dbReference>
<name>A0AAV4VEI2_CAEEX</name>
<dbReference type="PANTHER" id="PTHR11224">
    <property type="entry name" value="MAKORIN-RELATED"/>
    <property type="match status" value="1"/>
</dbReference>
<evidence type="ECO:0000256" key="4">
    <source>
        <dbReference type="ARBA" id="ARBA00022833"/>
    </source>
</evidence>
<dbReference type="Proteomes" id="UP001054945">
    <property type="component" value="Unassembled WGS sequence"/>
</dbReference>
<keyword evidence="2" id="KW-0479">Metal-binding</keyword>
<dbReference type="PANTHER" id="PTHR11224:SF10">
    <property type="entry name" value="IP09428P-RELATED"/>
    <property type="match status" value="1"/>
</dbReference>
<dbReference type="GO" id="GO:0008270">
    <property type="term" value="F:zinc ion binding"/>
    <property type="evidence" value="ECO:0007669"/>
    <property type="project" value="UniProtKB-KW"/>
</dbReference>
<evidence type="ECO:0000256" key="1">
    <source>
        <dbReference type="ARBA" id="ARBA00022679"/>
    </source>
</evidence>
<dbReference type="InterPro" id="IPR013083">
    <property type="entry name" value="Znf_RING/FYVE/PHD"/>
</dbReference>
<keyword evidence="1" id="KW-0808">Transferase</keyword>
<organism evidence="5 6">
    <name type="scientific">Caerostris extrusa</name>
    <name type="common">Bark spider</name>
    <name type="synonym">Caerostris bankana</name>
    <dbReference type="NCBI Taxonomy" id="172846"/>
    <lineage>
        <taxon>Eukaryota</taxon>
        <taxon>Metazoa</taxon>
        <taxon>Ecdysozoa</taxon>
        <taxon>Arthropoda</taxon>
        <taxon>Chelicerata</taxon>
        <taxon>Arachnida</taxon>
        <taxon>Araneae</taxon>
        <taxon>Araneomorphae</taxon>
        <taxon>Entelegynae</taxon>
        <taxon>Araneoidea</taxon>
        <taxon>Araneidae</taxon>
        <taxon>Caerostris</taxon>
    </lineage>
</organism>
<proteinExistence type="predicted"/>
<protein>
    <submittedName>
        <fullName evidence="5">RING-type domain-containing protein</fullName>
    </submittedName>
</protein>
<reference evidence="5 6" key="1">
    <citation type="submission" date="2021-06" db="EMBL/GenBank/DDBJ databases">
        <title>Caerostris extrusa draft genome.</title>
        <authorList>
            <person name="Kono N."/>
            <person name="Arakawa K."/>
        </authorList>
    </citation>
    <scope>NUCLEOTIDE SEQUENCE [LARGE SCALE GENOMIC DNA]</scope>
</reference>
<evidence type="ECO:0000313" key="5">
    <source>
        <dbReference type="EMBL" id="GIY68375.1"/>
    </source>
</evidence>
<dbReference type="AlphaFoldDB" id="A0AAV4VEI2"/>
<keyword evidence="4" id="KW-0862">Zinc</keyword>
<evidence type="ECO:0000256" key="3">
    <source>
        <dbReference type="ARBA" id="ARBA00022771"/>
    </source>
</evidence>
<dbReference type="SUPFAM" id="SSF57850">
    <property type="entry name" value="RING/U-box"/>
    <property type="match status" value="1"/>
</dbReference>